<dbReference type="InterPro" id="IPR006479">
    <property type="entry name" value="Holin"/>
</dbReference>
<dbReference type="Proteomes" id="UP000531594">
    <property type="component" value="Unassembled WGS sequence"/>
</dbReference>
<dbReference type="AlphaFoldDB" id="A0A7X0LWS2"/>
<reference evidence="6 7" key="1">
    <citation type="submission" date="2020-08" db="EMBL/GenBank/DDBJ databases">
        <title>Genomic Encyclopedia of Type Strains, Phase IV (KMG-IV): sequencing the most valuable type-strain genomes for metagenomic binning, comparative biology and taxonomic classification.</title>
        <authorList>
            <person name="Goeker M."/>
        </authorList>
    </citation>
    <scope>NUCLEOTIDE SEQUENCE [LARGE SCALE GENOMIC DNA]</scope>
    <source>
        <strain evidence="6 7">DSM 5391</strain>
    </source>
</reference>
<comment type="subcellular location">
    <subcellularLocation>
        <location evidence="1">Membrane</location>
    </subcellularLocation>
</comment>
<evidence type="ECO:0000256" key="4">
    <source>
        <dbReference type="ARBA" id="ARBA00023136"/>
    </source>
</evidence>
<keyword evidence="2 5" id="KW-0812">Transmembrane</keyword>
<keyword evidence="7" id="KW-1185">Reference proteome</keyword>
<proteinExistence type="predicted"/>
<dbReference type="GO" id="GO:0016020">
    <property type="term" value="C:membrane"/>
    <property type="evidence" value="ECO:0007669"/>
    <property type="project" value="UniProtKB-SubCell"/>
</dbReference>
<keyword evidence="4 5" id="KW-0472">Membrane</keyword>
<evidence type="ECO:0000256" key="2">
    <source>
        <dbReference type="ARBA" id="ARBA00022692"/>
    </source>
</evidence>
<evidence type="ECO:0000256" key="3">
    <source>
        <dbReference type="ARBA" id="ARBA00022989"/>
    </source>
</evidence>
<evidence type="ECO:0000313" key="6">
    <source>
        <dbReference type="EMBL" id="MBB6446860.1"/>
    </source>
</evidence>
<feature type="transmembrane region" description="Helical" evidence="5">
    <location>
        <begin position="36"/>
        <end position="54"/>
    </location>
</feature>
<keyword evidence="3 5" id="KW-1133">Transmembrane helix</keyword>
<name>A0A7X0LWS2_9BACI</name>
<gene>
    <name evidence="6" type="ORF">HNR53_003525</name>
</gene>
<protein>
    <submittedName>
        <fullName evidence="6">SPP1 family holin</fullName>
    </submittedName>
</protein>
<comment type="caution">
    <text evidence="6">The sequence shown here is derived from an EMBL/GenBank/DDBJ whole genome shotgun (WGS) entry which is preliminary data.</text>
</comment>
<evidence type="ECO:0000256" key="5">
    <source>
        <dbReference type="SAM" id="Phobius"/>
    </source>
</evidence>
<sequence length="79" mass="8769">MDKGTKIRTIVLAVALLNQFLTAFGFSTIPGTSEEQYLFISTVFTAVTSITAWFKNNYVTAKGVKQKEVLQKHGLTKVK</sequence>
<accession>A0A7X0LWS2</accession>
<evidence type="ECO:0000256" key="1">
    <source>
        <dbReference type="ARBA" id="ARBA00004370"/>
    </source>
</evidence>
<feature type="transmembrane region" description="Helical" evidence="5">
    <location>
        <begin position="7"/>
        <end position="30"/>
    </location>
</feature>
<dbReference type="NCBIfam" id="TIGR01592">
    <property type="entry name" value="holin_SPP1"/>
    <property type="match status" value="1"/>
</dbReference>
<dbReference type="RefSeq" id="WP_184528252.1">
    <property type="nucleotide sequence ID" value="NZ_JACHGK010000014.1"/>
</dbReference>
<dbReference type="Pfam" id="PF04688">
    <property type="entry name" value="Holin_SPP1"/>
    <property type="match status" value="1"/>
</dbReference>
<organism evidence="6 7">
    <name type="scientific">Bacillus benzoevorans</name>
    <dbReference type="NCBI Taxonomy" id="1456"/>
    <lineage>
        <taxon>Bacteria</taxon>
        <taxon>Bacillati</taxon>
        <taxon>Bacillota</taxon>
        <taxon>Bacilli</taxon>
        <taxon>Bacillales</taxon>
        <taxon>Bacillaceae</taxon>
        <taxon>Bacillus</taxon>
    </lineage>
</organism>
<evidence type="ECO:0000313" key="7">
    <source>
        <dbReference type="Proteomes" id="UP000531594"/>
    </source>
</evidence>
<dbReference type="EMBL" id="JACHGK010000014">
    <property type="protein sequence ID" value="MBB6446860.1"/>
    <property type="molecule type" value="Genomic_DNA"/>
</dbReference>